<dbReference type="InterPro" id="IPR028081">
    <property type="entry name" value="Leu-bd"/>
</dbReference>
<keyword evidence="2 3" id="KW-0732">Signal</keyword>
<protein>
    <submittedName>
        <fullName evidence="5">ABC transporter substrate-binding protein</fullName>
    </submittedName>
</protein>
<evidence type="ECO:0000256" key="3">
    <source>
        <dbReference type="SAM" id="SignalP"/>
    </source>
</evidence>
<evidence type="ECO:0000313" key="6">
    <source>
        <dbReference type="Proteomes" id="UP001556692"/>
    </source>
</evidence>
<feature type="domain" description="Leucine-binding protein" evidence="4">
    <location>
        <begin position="32"/>
        <end position="383"/>
    </location>
</feature>
<feature type="chain" id="PRO_5047026449" evidence="3">
    <location>
        <begin position="24"/>
        <end position="396"/>
    </location>
</feature>
<dbReference type="EMBL" id="JBDPGJ010000016">
    <property type="protein sequence ID" value="MEX0409802.1"/>
    <property type="molecule type" value="Genomic_DNA"/>
</dbReference>
<evidence type="ECO:0000259" key="4">
    <source>
        <dbReference type="Pfam" id="PF13458"/>
    </source>
</evidence>
<dbReference type="RefSeq" id="WP_367957669.1">
    <property type="nucleotide sequence ID" value="NZ_JBDPGJ010000016.1"/>
</dbReference>
<sequence>MNWILKGALSATLLVAGAVGAMAEPGVTDDKVVLGAVDPLTGPPSLLGKAHRLALQVWQDDVNARGGINGRKVEIVFEDDGYVPARSLQALKKMVEVDDIFGLIGTSGSAQLAAMMPMINELGIPTLNNMAVNSHHFNPPLNPLFVVGPTYCQEIAAGMTYLVEELGLKDGKYAIAFQDDEFGDDVRCGYLEGVKKYGLNNVLELEFKRGQKDFSAEMLRARAAGVTVLVSGGVVAEHSIMLKEAAKNRMDITFLGAHSAHLTPVQALAGSAGDGYYAADYVPALTSLEVPGVAKFMELANTYLSEDERNSLNRYSLAGYAGALIFEHAMAECGADLTRACVIEKLEGLDGFETDGLLGPVTYGKGNRHAPTAVIVLQSNADKKDFTIVSERMEIE</sequence>
<proteinExistence type="inferred from homology"/>
<evidence type="ECO:0000256" key="2">
    <source>
        <dbReference type="ARBA" id="ARBA00022729"/>
    </source>
</evidence>
<accession>A0ABV3SSK6</accession>
<feature type="signal peptide" evidence="3">
    <location>
        <begin position="1"/>
        <end position="23"/>
    </location>
</feature>
<dbReference type="PANTHER" id="PTHR47235">
    <property type="entry name" value="BLR6548 PROTEIN"/>
    <property type="match status" value="1"/>
</dbReference>
<name>A0ABV3SSK6_9HYPH</name>
<comment type="caution">
    <text evidence="5">The sequence shown here is derived from an EMBL/GenBank/DDBJ whole genome shotgun (WGS) entry which is preliminary data.</text>
</comment>
<organism evidence="5 6">
    <name type="scientific">Aquibium pacificus</name>
    <dbReference type="NCBI Taxonomy" id="3153579"/>
    <lineage>
        <taxon>Bacteria</taxon>
        <taxon>Pseudomonadati</taxon>
        <taxon>Pseudomonadota</taxon>
        <taxon>Alphaproteobacteria</taxon>
        <taxon>Hyphomicrobiales</taxon>
        <taxon>Phyllobacteriaceae</taxon>
        <taxon>Aquibium</taxon>
    </lineage>
</organism>
<dbReference type="CDD" id="cd06343">
    <property type="entry name" value="PBP1_ABC_ligand_binding-like"/>
    <property type="match status" value="1"/>
</dbReference>
<dbReference type="PANTHER" id="PTHR47235:SF1">
    <property type="entry name" value="BLR6548 PROTEIN"/>
    <property type="match status" value="1"/>
</dbReference>
<dbReference type="Gene3D" id="3.40.50.2300">
    <property type="match status" value="2"/>
</dbReference>
<dbReference type="InterPro" id="IPR028082">
    <property type="entry name" value="Peripla_BP_I"/>
</dbReference>
<keyword evidence="6" id="KW-1185">Reference proteome</keyword>
<dbReference type="Pfam" id="PF13458">
    <property type="entry name" value="Peripla_BP_6"/>
    <property type="match status" value="1"/>
</dbReference>
<evidence type="ECO:0000313" key="5">
    <source>
        <dbReference type="EMBL" id="MEX0409802.1"/>
    </source>
</evidence>
<dbReference type="SUPFAM" id="SSF53822">
    <property type="entry name" value="Periplasmic binding protein-like I"/>
    <property type="match status" value="1"/>
</dbReference>
<evidence type="ECO:0000256" key="1">
    <source>
        <dbReference type="ARBA" id="ARBA00010062"/>
    </source>
</evidence>
<dbReference type="Proteomes" id="UP001556692">
    <property type="component" value="Unassembled WGS sequence"/>
</dbReference>
<comment type="similarity">
    <text evidence="1">Belongs to the leucine-binding protein family.</text>
</comment>
<reference evidence="5 6" key="1">
    <citation type="submission" date="2024-05" db="EMBL/GenBank/DDBJ databases">
        <authorList>
            <person name="Jiang F."/>
        </authorList>
    </citation>
    <scope>NUCLEOTIDE SEQUENCE [LARGE SCALE GENOMIC DNA]</scope>
    <source>
        <strain evidence="5 6">LZ166</strain>
    </source>
</reference>
<gene>
    <name evidence="5" type="ORF">ABGN05_29695</name>
</gene>